<comment type="function">
    <text evidence="13">Unusual broad substrate spectrum amino acid:sodium cotransporter that promotes absorption of the D isomers of essential amino acids. Neutral amino acids are the preferred substrates, especially methionine and phenylalanine.</text>
</comment>
<evidence type="ECO:0000256" key="10">
    <source>
        <dbReference type="ARBA" id="ARBA00023136"/>
    </source>
</evidence>
<dbReference type="GO" id="GO:0005886">
    <property type="term" value="C:plasma membrane"/>
    <property type="evidence" value="ECO:0007669"/>
    <property type="project" value="TreeGrafter"/>
</dbReference>
<evidence type="ECO:0000256" key="15">
    <source>
        <dbReference type="SAM" id="MobiDB-lite"/>
    </source>
</evidence>
<evidence type="ECO:0000256" key="14">
    <source>
        <dbReference type="ARBA" id="ARBA00040215"/>
    </source>
</evidence>
<comment type="subcellular location">
    <subcellularLocation>
        <location evidence="1">Membrane</location>
        <topology evidence="1">Multi-pass membrane protein</topology>
    </subcellularLocation>
</comment>
<keyword evidence="9" id="KW-0406">Ion transport</keyword>
<feature type="transmembrane region" description="Helical" evidence="16">
    <location>
        <begin position="138"/>
        <end position="164"/>
    </location>
</feature>
<evidence type="ECO:0000256" key="13">
    <source>
        <dbReference type="ARBA" id="ARBA00037785"/>
    </source>
</evidence>
<evidence type="ECO:0000256" key="8">
    <source>
        <dbReference type="ARBA" id="ARBA00023053"/>
    </source>
</evidence>
<feature type="transmembrane region" description="Helical" evidence="16">
    <location>
        <begin position="104"/>
        <end position="126"/>
    </location>
</feature>
<name>A0A9D4PEZ4_RHISA</name>
<dbReference type="GO" id="GO:0005283">
    <property type="term" value="F:amino acid:sodium symporter activity"/>
    <property type="evidence" value="ECO:0007669"/>
    <property type="project" value="TreeGrafter"/>
</dbReference>
<reference evidence="17" key="1">
    <citation type="journal article" date="2020" name="Cell">
        <title>Large-Scale Comparative Analyses of Tick Genomes Elucidate Their Genetic Diversity and Vector Capacities.</title>
        <authorList>
            <consortium name="Tick Genome and Microbiome Consortium (TIGMIC)"/>
            <person name="Jia N."/>
            <person name="Wang J."/>
            <person name="Shi W."/>
            <person name="Du L."/>
            <person name="Sun Y."/>
            <person name="Zhan W."/>
            <person name="Jiang J.F."/>
            <person name="Wang Q."/>
            <person name="Zhang B."/>
            <person name="Ji P."/>
            <person name="Bell-Sakyi L."/>
            <person name="Cui X.M."/>
            <person name="Yuan T.T."/>
            <person name="Jiang B.G."/>
            <person name="Yang W.F."/>
            <person name="Lam T.T."/>
            <person name="Chang Q.C."/>
            <person name="Ding S.J."/>
            <person name="Wang X.J."/>
            <person name="Zhu J.G."/>
            <person name="Ruan X.D."/>
            <person name="Zhao L."/>
            <person name="Wei J.T."/>
            <person name="Ye R.Z."/>
            <person name="Que T.C."/>
            <person name="Du C.H."/>
            <person name="Zhou Y.H."/>
            <person name="Cheng J.X."/>
            <person name="Dai P.F."/>
            <person name="Guo W.B."/>
            <person name="Han X.H."/>
            <person name="Huang E.J."/>
            <person name="Li L.F."/>
            <person name="Wei W."/>
            <person name="Gao Y.C."/>
            <person name="Liu J.Z."/>
            <person name="Shao H.Z."/>
            <person name="Wang X."/>
            <person name="Wang C.C."/>
            <person name="Yang T.C."/>
            <person name="Huo Q.B."/>
            <person name="Li W."/>
            <person name="Chen H.Y."/>
            <person name="Chen S.E."/>
            <person name="Zhou L.G."/>
            <person name="Ni X.B."/>
            <person name="Tian J.H."/>
            <person name="Sheng Y."/>
            <person name="Liu T."/>
            <person name="Pan Y.S."/>
            <person name="Xia L.Y."/>
            <person name="Li J."/>
            <person name="Zhao F."/>
            <person name="Cao W.C."/>
        </authorList>
    </citation>
    <scope>NUCLEOTIDE SEQUENCE</scope>
    <source>
        <strain evidence="17">Rsan-2018</strain>
    </source>
</reference>
<keyword evidence="6" id="KW-0029">Amino-acid transport</keyword>
<keyword evidence="4 16" id="KW-0812">Transmembrane</keyword>
<dbReference type="PANTHER" id="PTHR11616:SF321">
    <property type="entry name" value="SODIUM-DEPENDENT NUTRIENT AMINO ACID TRANSPORTER 1-RELATED"/>
    <property type="match status" value="1"/>
</dbReference>
<evidence type="ECO:0000256" key="12">
    <source>
        <dbReference type="ARBA" id="ARBA00023201"/>
    </source>
</evidence>
<keyword evidence="10 16" id="KW-0472">Membrane</keyword>
<organism evidence="17 18">
    <name type="scientific">Rhipicephalus sanguineus</name>
    <name type="common">Brown dog tick</name>
    <name type="synonym">Ixodes sanguineus</name>
    <dbReference type="NCBI Taxonomy" id="34632"/>
    <lineage>
        <taxon>Eukaryota</taxon>
        <taxon>Metazoa</taxon>
        <taxon>Ecdysozoa</taxon>
        <taxon>Arthropoda</taxon>
        <taxon>Chelicerata</taxon>
        <taxon>Arachnida</taxon>
        <taxon>Acari</taxon>
        <taxon>Parasitiformes</taxon>
        <taxon>Ixodida</taxon>
        <taxon>Ixodoidea</taxon>
        <taxon>Ixodidae</taxon>
        <taxon>Rhipicephalinae</taxon>
        <taxon>Rhipicephalus</taxon>
        <taxon>Rhipicephalus</taxon>
    </lineage>
</organism>
<proteinExistence type="inferred from homology"/>
<evidence type="ECO:0000256" key="9">
    <source>
        <dbReference type="ARBA" id="ARBA00023065"/>
    </source>
</evidence>
<evidence type="ECO:0000256" key="11">
    <source>
        <dbReference type="ARBA" id="ARBA00023180"/>
    </source>
</evidence>
<evidence type="ECO:0000256" key="7">
    <source>
        <dbReference type="ARBA" id="ARBA00022989"/>
    </source>
</evidence>
<feature type="region of interest" description="Disordered" evidence="15">
    <location>
        <begin position="233"/>
        <end position="264"/>
    </location>
</feature>
<dbReference type="InterPro" id="IPR037272">
    <property type="entry name" value="SNS_sf"/>
</dbReference>
<reference evidence="17" key="2">
    <citation type="submission" date="2021-09" db="EMBL/GenBank/DDBJ databases">
        <authorList>
            <person name="Jia N."/>
            <person name="Wang J."/>
            <person name="Shi W."/>
            <person name="Du L."/>
            <person name="Sun Y."/>
            <person name="Zhan W."/>
            <person name="Jiang J."/>
            <person name="Wang Q."/>
            <person name="Zhang B."/>
            <person name="Ji P."/>
            <person name="Sakyi L.B."/>
            <person name="Cui X."/>
            <person name="Yuan T."/>
            <person name="Jiang B."/>
            <person name="Yang W."/>
            <person name="Lam T.T.-Y."/>
            <person name="Chang Q."/>
            <person name="Ding S."/>
            <person name="Wang X."/>
            <person name="Zhu J."/>
            <person name="Ruan X."/>
            <person name="Zhao L."/>
            <person name="Wei J."/>
            <person name="Que T."/>
            <person name="Du C."/>
            <person name="Cheng J."/>
            <person name="Dai P."/>
            <person name="Han X."/>
            <person name="Huang E."/>
            <person name="Gao Y."/>
            <person name="Liu J."/>
            <person name="Shao H."/>
            <person name="Ye R."/>
            <person name="Li L."/>
            <person name="Wei W."/>
            <person name="Wang X."/>
            <person name="Wang C."/>
            <person name="Huo Q."/>
            <person name="Li W."/>
            <person name="Guo W."/>
            <person name="Chen H."/>
            <person name="Chen S."/>
            <person name="Zhou L."/>
            <person name="Zhou L."/>
            <person name="Ni X."/>
            <person name="Tian J."/>
            <person name="Zhou Y."/>
            <person name="Sheng Y."/>
            <person name="Liu T."/>
            <person name="Pan Y."/>
            <person name="Xia L."/>
            <person name="Li J."/>
            <person name="Zhao F."/>
            <person name="Cao W."/>
        </authorList>
    </citation>
    <scope>NUCLEOTIDE SEQUENCE</scope>
    <source>
        <strain evidence="17">Rsan-2018</strain>
        <tissue evidence="17">Larvae</tissue>
    </source>
</reference>
<accession>A0A9D4PEZ4</accession>
<dbReference type="GO" id="GO:0089718">
    <property type="term" value="P:amino acid import across plasma membrane"/>
    <property type="evidence" value="ECO:0007669"/>
    <property type="project" value="TreeGrafter"/>
</dbReference>
<gene>
    <name evidence="17" type="ORF">HPB52_020083</name>
</gene>
<evidence type="ECO:0000256" key="1">
    <source>
        <dbReference type="ARBA" id="ARBA00004141"/>
    </source>
</evidence>
<dbReference type="AlphaFoldDB" id="A0A9D4PEZ4"/>
<sequence length="307" mass="34004">MFESFLVPLKDEFTFLRKYPATLSIVTSAVSFFLGISMTTQDINTQPLSTQGGLYVLNLIDTYIGGMILPMIAVMELYTVCWFYGPQRISLDVEYMLGSPPSPFMKLCWVVVCPIALTLIVARSVMTHTRTETRGILYPLWADILGVLFVVIGLAQVPIFAFIYAKKKNFDWAKCLKPAHDWGPEDPDLYVNYIRFVRRHGIDRSVSEAYAARVNAEEDVTIASSTQGLVLSSPATSPGIGSDESLPFSSRTKSEPQRPTSVLKDVFIQGMPAKADVATEDDVSVVTNTVTPKVDRAAKKENEDPKA</sequence>
<evidence type="ECO:0000256" key="3">
    <source>
        <dbReference type="ARBA" id="ARBA00022448"/>
    </source>
</evidence>
<evidence type="ECO:0000313" key="18">
    <source>
        <dbReference type="Proteomes" id="UP000821837"/>
    </source>
</evidence>
<feature type="transmembrane region" description="Helical" evidence="16">
    <location>
        <begin position="21"/>
        <end position="40"/>
    </location>
</feature>
<evidence type="ECO:0000256" key="16">
    <source>
        <dbReference type="SAM" id="Phobius"/>
    </source>
</evidence>
<dbReference type="Pfam" id="PF00209">
    <property type="entry name" value="SNF"/>
    <property type="match status" value="1"/>
</dbReference>
<protein>
    <recommendedName>
        <fullName evidence="14">Sodium-dependent nutrient amino acid transporter 1</fullName>
    </recommendedName>
</protein>
<comment type="similarity">
    <text evidence="2">Belongs to the sodium:neurotransmitter symporter (SNF) (TC 2.A.22) family.</text>
</comment>
<evidence type="ECO:0000256" key="2">
    <source>
        <dbReference type="ARBA" id="ARBA00006459"/>
    </source>
</evidence>
<keyword evidence="12" id="KW-0739">Sodium transport</keyword>
<evidence type="ECO:0000256" key="6">
    <source>
        <dbReference type="ARBA" id="ARBA00022970"/>
    </source>
</evidence>
<evidence type="ECO:0000313" key="17">
    <source>
        <dbReference type="EMBL" id="KAH7936209.1"/>
    </source>
</evidence>
<dbReference type="Proteomes" id="UP000821837">
    <property type="component" value="Unassembled WGS sequence"/>
</dbReference>
<keyword evidence="5" id="KW-0769">Symport</keyword>
<dbReference type="VEuPathDB" id="VectorBase:RSAN_027241"/>
<keyword evidence="18" id="KW-1185">Reference proteome</keyword>
<dbReference type="PANTHER" id="PTHR11616">
    <property type="entry name" value="SODIUM/CHLORIDE DEPENDENT TRANSPORTER"/>
    <property type="match status" value="1"/>
</dbReference>
<dbReference type="InterPro" id="IPR000175">
    <property type="entry name" value="Na/ntran_symport"/>
</dbReference>
<dbReference type="VEuPathDB" id="VectorBase:RSAN_031888"/>
<feature type="transmembrane region" description="Helical" evidence="16">
    <location>
        <begin position="60"/>
        <end position="84"/>
    </location>
</feature>
<evidence type="ECO:0000256" key="5">
    <source>
        <dbReference type="ARBA" id="ARBA00022847"/>
    </source>
</evidence>
<keyword evidence="3" id="KW-0813">Transport</keyword>
<dbReference type="PROSITE" id="PS50267">
    <property type="entry name" value="NA_NEUROTRAN_SYMP_3"/>
    <property type="match status" value="1"/>
</dbReference>
<keyword evidence="11" id="KW-0325">Glycoprotein</keyword>
<keyword evidence="8" id="KW-0915">Sodium</keyword>
<dbReference type="EMBL" id="JABSTV010001255">
    <property type="protein sequence ID" value="KAH7936209.1"/>
    <property type="molecule type" value="Genomic_DNA"/>
</dbReference>
<dbReference type="SUPFAM" id="SSF161070">
    <property type="entry name" value="SNF-like"/>
    <property type="match status" value="1"/>
</dbReference>
<keyword evidence="7 16" id="KW-1133">Transmembrane helix</keyword>
<comment type="caution">
    <text evidence="17">The sequence shown here is derived from an EMBL/GenBank/DDBJ whole genome shotgun (WGS) entry which is preliminary data.</text>
</comment>
<evidence type="ECO:0000256" key="4">
    <source>
        <dbReference type="ARBA" id="ARBA00022692"/>
    </source>
</evidence>